<evidence type="ECO:0000259" key="4">
    <source>
        <dbReference type="Pfam" id="PF09398"/>
    </source>
</evidence>
<dbReference type="Gene3D" id="1.20.960.40">
    <property type="match status" value="1"/>
</dbReference>
<reference evidence="5 6" key="1">
    <citation type="submission" date="2023-11" db="EMBL/GenBank/DDBJ databases">
        <title>Halocaridina rubra genome assembly.</title>
        <authorList>
            <person name="Smith C."/>
        </authorList>
    </citation>
    <scope>NUCLEOTIDE SEQUENCE [LARGE SCALE GENOMIC DNA]</scope>
    <source>
        <strain evidence="5">EP-1</strain>
        <tissue evidence="5">Whole</tissue>
    </source>
</reference>
<evidence type="ECO:0000313" key="6">
    <source>
        <dbReference type="Proteomes" id="UP001381693"/>
    </source>
</evidence>
<name>A0AAN8X5G6_HALRR</name>
<dbReference type="PANTHER" id="PTHR15431">
    <property type="entry name" value="FGFR1 ONCOGENE PARTNER/LISH DOMAIN-CONTAINING PROTEIN"/>
    <property type="match status" value="1"/>
</dbReference>
<keyword evidence="1" id="KW-0963">Cytoplasm</keyword>
<keyword evidence="6" id="KW-1185">Reference proteome</keyword>
<evidence type="ECO:0000256" key="2">
    <source>
        <dbReference type="ARBA" id="ARBA00023212"/>
    </source>
</evidence>
<dbReference type="EMBL" id="JAXCGZ010008023">
    <property type="protein sequence ID" value="KAK7078087.1"/>
    <property type="molecule type" value="Genomic_DNA"/>
</dbReference>
<proteinExistence type="predicted"/>
<dbReference type="GO" id="GO:0005813">
    <property type="term" value="C:centrosome"/>
    <property type="evidence" value="ECO:0007669"/>
    <property type="project" value="TreeGrafter"/>
</dbReference>
<dbReference type="InterPro" id="IPR018993">
    <property type="entry name" value="FOP_dimerisation-dom_N"/>
</dbReference>
<dbReference type="Proteomes" id="UP001381693">
    <property type="component" value="Unassembled WGS sequence"/>
</dbReference>
<dbReference type="AlphaFoldDB" id="A0AAN8X5G6"/>
<dbReference type="Pfam" id="PF09398">
    <property type="entry name" value="FOP_dimer"/>
    <property type="match status" value="1"/>
</dbReference>
<feature type="compositionally biased region" description="Basic and acidic residues" evidence="3">
    <location>
        <begin position="189"/>
        <end position="202"/>
    </location>
</feature>
<comment type="caution">
    <text evidence="5">The sequence shown here is derived from an EMBL/GenBank/DDBJ whole genome shotgun (WGS) entry which is preliminary data.</text>
</comment>
<dbReference type="GO" id="GO:0034453">
    <property type="term" value="P:microtubule anchoring"/>
    <property type="evidence" value="ECO:0007669"/>
    <property type="project" value="InterPro"/>
</dbReference>
<evidence type="ECO:0000313" key="5">
    <source>
        <dbReference type="EMBL" id="KAK7078087.1"/>
    </source>
</evidence>
<protein>
    <submittedName>
        <fullName evidence="5">FGFR1 oncoprotein partner</fullName>
    </submittedName>
</protein>
<feature type="domain" description="FGFR1 oncogene partner (FOP) N-terminal dimerisation" evidence="4">
    <location>
        <begin position="48"/>
        <end position="127"/>
    </location>
</feature>
<feature type="compositionally biased region" description="Polar residues" evidence="3">
    <location>
        <begin position="203"/>
        <end position="219"/>
    </location>
</feature>
<feature type="region of interest" description="Disordered" evidence="3">
    <location>
        <begin position="181"/>
        <end position="305"/>
    </location>
</feature>
<organism evidence="5 6">
    <name type="scientific">Halocaridina rubra</name>
    <name type="common">Hawaiian red shrimp</name>
    <dbReference type="NCBI Taxonomy" id="373956"/>
    <lineage>
        <taxon>Eukaryota</taxon>
        <taxon>Metazoa</taxon>
        <taxon>Ecdysozoa</taxon>
        <taxon>Arthropoda</taxon>
        <taxon>Crustacea</taxon>
        <taxon>Multicrustacea</taxon>
        <taxon>Malacostraca</taxon>
        <taxon>Eumalacostraca</taxon>
        <taxon>Eucarida</taxon>
        <taxon>Decapoda</taxon>
        <taxon>Pleocyemata</taxon>
        <taxon>Caridea</taxon>
        <taxon>Atyoidea</taxon>
        <taxon>Atyidae</taxon>
        <taxon>Halocaridina</taxon>
    </lineage>
</organism>
<dbReference type="PANTHER" id="PTHR15431:SF9">
    <property type="entry name" value="CENTROSOMAL PROTEIN 43"/>
    <property type="match status" value="1"/>
</dbReference>
<sequence>MSLEDEDTSLKDLVTKTLQNNGVLGKIQAQLRASVFLALEEEFREKNVPLVSPAVKQLLSTREGSLAAALVQDFLQSLNLDFSLSVFAPESGHSALWSFPGKDAILEDLRIDTKKDDNRPILLDILRERESPSLVKAVESKIQNGLPSSIFSVKNMRPQSSFNPVDTESDPLQVPKLNKLLTLDLSEQNDTRSDGDREDEKSSSSQYEDGSEKTVTNSKSTEEDNPGGESPIPGVEKQYEEDFSSLSEKECHEEDGGDVEEELEASEDIDEDISDLLSSTSKGSDHTLDQSISQACDVPNYQEDL</sequence>
<accession>A0AAN8X5G6</accession>
<evidence type="ECO:0000256" key="1">
    <source>
        <dbReference type="ARBA" id="ARBA00022490"/>
    </source>
</evidence>
<feature type="compositionally biased region" description="Acidic residues" evidence="3">
    <location>
        <begin position="255"/>
        <end position="274"/>
    </location>
</feature>
<keyword evidence="2" id="KW-0206">Cytoskeleton</keyword>
<evidence type="ECO:0000256" key="3">
    <source>
        <dbReference type="SAM" id="MobiDB-lite"/>
    </source>
</evidence>
<gene>
    <name evidence="5" type="primary">FGFR1OP</name>
    <name evidence="5" type="ORF">SK128_017906</name>
</gene>